<dbReference type="WBParaSite" id="GPUH_0001974801-mRNA-1">
    <property type="protein sequence ID" value="GPUH_0001974801-mRNA-1"/>
    <property type="gene ID" value="GPUH_0001974801"/>
</dbReference>
<sequence>MQTVLSMSAKLELQVLEQVGLLHSRSKFDSSPAKALDLAAQQFINYGRSTANKLVILAHDGISTDLIAETLEARHELIAVSSRLPKPFFTAHAT</sequence>
<reference evidence="1 2" key="2">
    <citation type="submission" date="2018-11" db="EMBL/GenBank/DDBJ databases">
        <authorList>
            <consortium name="Pathogen Informatics"/>
        </authorList>
    </citation>
    <scope>NUCLEOTIDE SEQUENCE [LARGE SCALE GENOMIC DNA]</scope>
</reference>
<protein>
    <submittedName>
        <fullName evidence="3">VWFA domain-containing protein</fullName>
    </submittedName>
</protein>
<evidence type="ECO:0000313" key="1">
    <source>
        <dbReference type="EMBL" id="VDN34430.1"/>
    </source>
</evidence>
<dbReference type="AlphaFoldDB" id="A0A183EFI2"/>
<keyword evidence="2" id="KW-1185">Reference proteome</keyword>
<accession>A0A183EFI2</accession>
<reference evidence="3" key="1">
    <citation type="submission" date="2016-06" db="UniProtKB">
        <authorList>
            <consortium name="WormBaseParasite"/>
        </authorList>
    </citation>
    <scope>IDENTIFICATION</scope>
</reference>
<dbReference type="Proteomes" id="UP000271098">
    <property type="component" value="Unassembled WGS sequence"/>
</dbReference>
<evidence type="ECO:0000313" key="3">
    <source>
        <dbReference type="WBParaSite" id="GPUH_0001974801-mRNA-1"/>
    </source>
</evidence>
<gene>
    <name evidence="1" type="ORF">GPUH_LOCUS19723</name>
</gene>
<proteinExistence type="predicted"/>
<organism evidence="3">
    <name type="scientific">Gongylonema pulchrum</name>
    <dbReference type="NCBI Taxonomy" id="637853"/>
    <lineage>
        <taxon>Eukaryota</taxon>
        <taxon>Metazoa</taxon>
        <taxon>Ecdysozoa</taxon>
        <taxon>Nematoda</taxon>
        <taxon>Chromadorea</taxon>
        <taxon>Rhabditida</taxon>
        <taxon>Spirurina</taxon>
        <taxon>Spiruromorpha</taxon>
        <taxon>Spiruroidea</taxon>
        <taxon>Gongylonematidae</taxon>
        <taxon>Gongylonema</taxon>
    </lineage>
</organism>
<dbReference type="EMBL" id="UYRT01089030">
    <property type="protein sequence ID" value="VDN34430.1"/>
    <property type="molecule type" value="Genomic_DNA"/>
</dbReference>
<name>A0A183EFI2_9BILA</name>
<evidence type="ECO:0000313" key="2">
    <source>
        <dbReference type="Proteomes" id="UP000271098"/>
    </source>
</evidence>
<dbReference type="OrthoDB" id="5826810at2759"/>